<sequence>MLANKNTGNAHLLFDPSNHVARGVPAQDALVRTPLGLKMMKEFLSGNGLHEPKLEDRSVGRQLSLFPQVLIFPPPLQGHHLMVTSLLDQREVIIWPMKDGNGERTFNLGLIVTISCHPWDSNIKRKTHQIPGNKKLPFLICLASKLRSNQLQAQVAPNGWRTCSKNPPNTMSHLFNPPNLKSHHMRTLQLVSLNLRWLRHNPQRNLLVIPHFNFFTLTNFPSPLIQPFPALPATPHSFIIIDKTPVGSPPPPPSSPPFLLWRKAPLIPKMRVGRNLPTCDQP</sequence>
<organism evidence="1 2">
    <name type="scientific">Austropuccinia psidii MF-1</name>
    <dbReference type="NCBI Taxonomy" id="1389203"/>
    <lineage>
        <taxon>Eukaryota</taxon>
        <taxon>Fungi</taxon>
        <taxon>Dikarya</taxon>
        <taxon>Basidiomycota</taxon>
        <taxon>Pucciniomycotina</taxon>
        <taxon>Pucciniomycetes</taxon>
        <taxon>Pucciniales</taxon>
        <taxon>Sphaerophragmiaceae</taxon>
        <taxon>Austropuccinia</taxon>
    </lineage>
</organism>
<dbReference type="Proteomes" id="UP000765509">
    <property type="component" value="Unassembled WGS sequence"/>
</dbReference>
<keyword evidence="2" id="KW-1185">Reference proteome</keyword>
<evidence type="ECO:0000313" key="2">
    <source>
        <dbReference type="Proteomes" id="UP000765509"/>
    </source>
</evidence>
<reference evidence="1" key="1">
    <citation type="submission" date="2021-03" db="EMBL/GenBank/DDBJ databases">
        <title>Draft genome sequence of rust myrtle Austropuccinia psidii MF-1, a brazilian biotype.</title>
        <authorList>
            <person name="Quecine M.C."/>
            <person name="Pachon D.M.R."/>
            <person name="Bonatelli M.L."/>
            <person name="Correr F.H."/>
            <person name="Franceschini L.M."/>
            <person name="Leite T.F."/>
            <person name="Margarido G.R.A."/>
            <person name="Almeida C.A."/>
            <person name="Ferrarezi J.A."/>
            <person name="Labate C.A."/>
        </authorList>
    </citation>
    <scope>NUCLEOTIDE SEQUENCE</scope>
    <source>
        <strain evidence="1">MF-1</strain>
    </source>
</reference>
<name>A0A9Q3CFP4_9BASI</name>
<comment type="caution">
    <text evidence="1">The sequence shown here is derived from an EMBL/GenBank/DDBJ whole genome shotgun (WGS) entry which is preliminary data.</text>
</comment>
<dbReference type="EMBL" id="AVOT02007668">
    <property type="protein sequence ID" value="MBW0484409.1"/>
    <property type="molecule type" value="Genomic_DNA"/>
</dbReference>
<accession>A0A9Q3CFP4</accession>
<gene>
    <name evidence="1" type="ORF">O181_024124</name>
</gene>
<dbReference type="AlphaFoldDB" id="A0A9Q3CFP4"/>
<evidence type="ECO:0000313" key="1">
    <source>
        <dbReference type="EMBL" id="MBW0484409.1"/>
    </source>
</evidence>
<protein>
    <submittedName>
        <fullName evidence="1">Uncharacterized protein</fullName>
    </submittedName>
</protein>
<proteinExistence type="predicted"/>